<accession>A0A3M7Q6V6</accession>
<comment type="caution">
    <text evidence="1">The sequence shown here is derived from an EMBL/GenBank/DDBJ whole genome shotgun (WGS) entry which is preliminary data.</text>
</comment>
<evidence type="ECO:0000313" key="2">
    <source>
        <dbReference type="Proteomes" id="UP000276133"/>
    </source>
</evidence>
<dbReference type="AlphaFoldDB" id="A0A3M7Q6V6"/>
<name>A0A3M7Q6V6_BRAPC</name>
<evidence type="ECO:0000313" key="1">
    <source>
        <dbReference type="EMBL" id="RNA06969.1"/>
    </source>
</evidence>
<dbReference type="Proteomes" id="UP000276133">
    <property type="component" value="Unassembled WGS sequence"/>
</dbReference>
<reference evidence="1 2" key="1">
    <citation type="journal article" date="2018" name="Sci. Rep.">
        <title>Genomic signatures of local adaptation to the degree of environmental predictability in rotifers.</title>
        <authorList>
            <person name="Franch-Gras L."/>
            <person name="Hahn C."/>
            <person name="Garcia-Roger E.M."/>
            <person name="Carmona M.J."/>
            <person name="Serra M."/>
            <person name="Gomez A."/>
        </authorList>
    </citation>
    <scope>NUCLEOTIDE SEQUENCE [LARGE SCALE GENOMIC DNA]</scope>
    <source>
        <strain evidence="1">HYR1</strain>
    </source>
</reference>
<sequence>MNALIAILKYVESKIKEKIYIELLRSNKNFKAIIIKERSIYSRQRTNGGQLQQGPSKKKGITVMLDPVKA</sequence>
<protein>
    <submittedName>
        <fullName evidence="1">Uncharacterized protein</fullName>
    </submittedName>
</protein>
<proteinExistence type="predicted"/>
<gene>
    <name evidence="1" type="ORF">BpHYR1_018090</name>
</gene>
<organism evidence="1 2">
    <name type="scientific">Brachionus plicatilis</name>
    <name type="common">Marine rotifer</name>
    <name type="synonym">Brachionus muelleri</name>
    <dbReference type="NCBI Taxonomy" id="10195"/>
    <lineage>
        <taxon>Eukaryota</taxon>
        <taxon>Metazoa</taxon>
        <taxon>Spiralia</taxon>
        <taxon>Gnathifera</taxon>
        <taxon>Rotifera</taxon>
        <taxon>Eurotatoria</taxon>
        <taxon>Monogononta</taxon>
        <taxon>Pseudotrocha</taxon>
        <taxon>Ploima</taxon>
        <taxon>Brachionidae</taxon>
        <taxon>Brachionus</taxon>
    </lineage>
</organism>
<dbReference type="EMBL" id="REGN01007212">
    <property type="protein sequence ID" value="RNA06969.1"/>
    <property type="molecule type" value="Genomic_DNA"/>
</dbReference>
<keyword evidence="2" id="KW-1185">Reference proteome</keyword>